<reference evidence="1 2" key="1">
    <citation type="submission" date="2018-05" db="EMBL/GenBank/DDBJ databases">
        <title>Genomic Encyclopedia of Type Strains, Phase IV (KMG-IV): sequencing the most valuable type-strain genomes for metagenomic binning, comparative biology and taxonomic classification.</title>
        <authorList>
            <person name="Goeker M."/>
        </authorList>
    </citation>
    <scope>NUCLEOTIDE SEQUENCE [LARGE SCALE GENOMIC DNA]</scope>
    <source>
        <strain evidence="1 2">DSM 566</strain>
    </source>
</reference>
<sequence>MAMDTKDYLSFSLSVIALGVSLYNLWRARRDALLQNQRSFEQKRFEAAALASDIKSHYLQSEGALEAVRFEAKRARDASLVSDLEVHIASGKSSLQTFTAVEAELAGLPPSSGDPAELLVIEKLLGQIKVQKAAAAERDRRVLNFIETARRKLLAASLVPPPSPSPVP</sequence>
<organism evidence="1 2">
    <name type="scientific">Sphaerotilus hippei</name>
    <dbReference type="NCBI Taxonomy" id="744406"/>
    <lineage>
        <taxon>Bacteria</taxon>
        <taxon>Pseudomonadati</taxon>
        <taxon>Pseudomonadota</taxon>
        <taxon>Betaproteobacteria</taxon>
        <taxon>Burkholderiales</taxon>
        <taxon>Sphaerotilaceae</taxon>
        <taxon>Sphaerotilus</taxon>
    </lineage>
</organism>
<evidence type="ECO:0000313" key="1">
    <source>
        <dbReference type="EMBL" id="PXW94527.1"/>
    </source>
</evidence>
<protein>
    <submittedName>
        <fullName evidence="1">Uncharacterized protein</fullName>
    </submittedName>
</protein>
<accession>A0A318H1N9</accession>
<dbReference type="Proteomes" id="UP000247811">
    <property type="component" value="Unassembled WGS sequence"/>
</dbReference>
<proteinExistence type="predicted"/>
<name>A0A318H1N9_9BURK</name>
<comment type="caution">
    <text evidence="1">The sequence shown here is derived from an EMBL/GenBank/DDBJ whole genome shotgun (WGS) entry which is preliminary data.</text>
</comment>
<keyword evidence="2" id="KW-1185">Reference proteome</keyword>
<dbReference type="AlphaFoldDB" id="A0A318H1N9"/>
<gene>
    <name evidence="1" type="ORF">C7444_11318</name>
</gene>
<dbReference type="EMBL" id="QJJS01000013">
    <property type="protein sequence ID" value="PXW94527.1"/>
    <property type="molecule type" value="Genomic_DNA"/>
</dbReference>
<evidence type="ECO:0000313" key="2">
    <source>
        <dbReference type="Proteomes" id="UP000247811"/>
    </source>
</evidence>